<comment type="function">
    <text evidence="12">Transposase-derived protein that may have nuclease activity. Does not have transposase activity.</text>
</comment>
<accession>A0A8B8C848</accession>
<dbReference type="Pfam" id="PF13359">
    <property type="entry name" value="DDE_Tnp_4"/>
    <property type="match status" value="1"/>
</dbReference>
<sequence length="347" mass="38972">MAAFMMVADEQVRRNLRRERVFRDRQNPLDLYDDMDIIHRYRLDRQSIISIIDLVEDSLERPTKRSGSLPASLQVFAALRFFASGTQQRVIGDTLGISKSSVCRSIDDVINALCNGLKTIKFPSTDDDITRTKVGFHSIAGFPNVLGAIDGTHIPIAAPNADEHLYVCRKGYHSINVQAIVDADMKFLNIVSKWPGSTHDAFVWANCSLAAKFENGAVDGWIIGDSGYPLRPWLLTPVSQPSSRGEERYNGCHRRTRVVVEQAFGVLKSRFRCLHKSGGALEYQPAKCCKIIYVCCQLHNICVNKKLPFFDDPEDAQIGGDDEDVVYQGPLNDGKTTRNHLIRQRFV</sequence>
<feature type="domain" description="DDE Tnp4" evidence="13">
    <location>
        <begin position="149"/>
        <end position="300"/>
    </location>
</feature>
<dbReference type="InterPro" id="IPR027806">
    <property type="entry name" value="HARBI1_dom"/>
</dbReference>
<keyword evidence="14" id="KW-1185">Reference proteome</keyword>
<dbReference type="KEGG" id="cvn:111116285"/>
<evidence type="ECO:0000256" key="6">
    <source>
        <dbReference type="ARBA" id="ARBA00022490"/>
    </source>
</evidence>
<dbReference type="GO" id="GO:0005737">
    <property type="term" value="C:cytoplasm"/>
    <property type="evidence" value="ECO:0007669"/>
    <property type="project" value="UniProtKB-SubCell"/>
</dbReference>
<keyword evidence="10" id="KW-0539">Nucleus</keyword>
<name>A0A8B8C848_CRAVI</name>
<dbReference type="PRINTS" id="PR02086">
    <property type="entry name" value="PUTNUCHARBI1"/>
</dbReference>
<keyword evidence="7" id="KW-0540">Nuclease</keyword>
<dbReference type="OrthoDB" id="6054135at2759"/>
<dbReference type="RefSeq" id="XP_022310981.1">
    <property type="nucleotide sequence ID" value="XM_022455273.1"/>
</dbReference>
<evidence type="ECO:0000256" key="10">
    <source>
        <dbReference type="ARBA" id="ARBA00023242"/>
    </source>
</evidence>
<keyword evidence="9" id="KW-0378">Hydrolase</keyword>
<keyword evidence="8" id="KW-0479">Metal-binding</keyword>
<dbReference type="Proteomes" id="UP000694844">
    <property type="component" value="Chromosome 10"/>
</dbReference>
<evidence type="ECO:0000256" key="9">
    <source>
        <dbReference type="ARBA" id="ARBA00022801"/>
    </source>
</evidence>
<comment type="similarity">
    <text evidence="4">Belongs to the HARBI1 family.</text>
</comment>
<evidence type="ECO:0000256" key="1">
    <source>
        <dbReference type="ARBA" id="ARBA00001968"/>
    </source>
</evidence>
<evidence type="ECO:0000256" key="12">
    <source>
        <dbReference type="ARBA" id="ARBA00045850"/>
    </source>
</evidence>
<dbReference type="InterPro" id="IPR026103">
    <property type="entry name" value="HARBI1_animal"/>
</dbReference>
<dbReference type="PANTHER" id="PTHR22930">
    <property type="match status" value="1"/>
</dbReference>
<evidence type="ECO:0000256" key="11">
    <source>
        <dbReference type="ARBA" id="ARBA00030126"/>
    </source>
</evidence>
<comment type="subcellular location">
    <subcellularLocation>
        <location evidence="3">Cytoplasm</location>
    </subcellularLocation>
    <subcellularLocation>
        <location evidence="2">Nucleus</location>
    </subcellularLocation>
</comment>
<evidence type="ECO:0000256" key="5">
    <source>
        <dbReference type="ARBA" id="ARBA00015519"/>
    </source>
</evidence>
<evidence type="ECO:0000256" key="2">
    <source>
        <dbReference type="ARBA" id="ARBA00004123"/>
    </source>
</evidence>
<evidence type="ECO:0000256" key="7">
    <source>
        <dbReference type="ARBA" id="ARBA00022722"/>
    </source>
</evidence>
<evidence type="ECO:0000256" key="4">
    <source>
        <dbReference type="ARBA" id="ARBA00006958"/>
    </source>
</evidence>
<gene>
    <name evidence="15" type="primary">LOC111116285</name>
</gene>
<dbReference type="GO" id="GO:0004518">
    <property type="term" value="F:nuclease activity"/>
    <property type="evidence" value="ECO:0007669"/>
    <property type="project" value="UniProtKB-KW"/>
</dbReference>
<evidence type="ECO:0000256" key="8">
    <source>
        <dbReference type="ARBA" id="ARBA00022723"/>
    </source>
</evidence>
<reference evidence="15" key="1">
    <citation type="submission" date="2025-08" db="UniProtKB">
        <authorList>
            <consortium name="RefSeq"/>
        </authorList>
    </citation>
    <scope>IDENTIFICATION</scope>
    <source>
        <tissue evidence="15">Whole sample</tissue>
    </source>
</reference>
<dbReference type="AlphaFoldDB" id="A0A8B8C848"/>
<proteinExistence type="inferred from homology"/>
<evidence type="ECO:0000259" key="13">
    <source>
        <dbReference type="Pfam" id="PF13359"/>
    </source>
</evidence>
<keyword evidence="6" id="KW-0963">Cytoplasm</keyword>
<protein>
    <recommendedName>
        <fullName evidence="5">Putative nuclease HARBI1</fullName>
    </recommendedName>
    <alternativeName>
        <fullName evidence="11">Harbinger transposase-derived nuclease</fullName>
    </alternativeName>
</protein>
<dbReference type="GO" id="GO:0016787">
    <property type="term" value="F:hydrolase activity"/>
    <property type="evidence" value="ECO:0007669"/>
    <property type="project" value="UniProtKB-KW"/>
</dbReference>
<dbReference type="GO" id="GO:0005634">
    <property type="term" value="C:nucleus"/>
    <property type="evidence" value="ECO:0007669"/>
    <property type="project" value="UniProtKB-SubCell"/>
</dbReference>
<dbReference type="InterPro" id="IPR045249">
    <property type="entry name" value="HARBI1-like"/>
</dbReference>
<organism evidence="14 15">
    <name type="scientific">Crassostrea virginica</name>
    <name type="common">Eastern oyster</name>
    <dbReference type="NCBI Taxonomy" id="6565"/>
    <lineage>
        <taxon>Eukaryota</taxon>
        <taxon>Metazoa</taxon>
        <taxon>Spiralia</taxon>
        <taxon>Lophotrochozoa</taxon>
        <taxon>Mollusca</taxon>
        <taxon>Bivalvia</taxon>
        <taxon>Autobranchia</taxon>
        <taxon>Pteriomorphia</taxon>
        <taxon>Ostreida</taxon>
        <taxon>Ostreoidea</taxon>
        <taxon>Ostreidae</taxon>
        <taxon>Crassostrea</taxon>
    </lineage>
</organism>
<dbReference type="GO" id="GO:0046872">
    <property type="term" value="F:metal ion binding"/>
    <property type="evidence" value="ECO:0007669"/>
    <property type="project" value="UniProtKB-KW"/>
</dbReference>
<dbReference type="PANTHER" id="PTHR22930:SF289">
    <property type="entry name" value="DDE TNP4 DOMAIN-CONTAINING PROTEIN-RELATED"/>
    <property type="match status" value="1"/>
</dbReference>
<comment type="cofactor">
    <cofactor evidence="1">
        <name>a divalent metal cation</name>
        <dbReference type="ChEBI" id="CHEBI:60240"/>
    </cofactor>
</comment>
<evidence type="ECO:0000313" key="15">
    <source>
        <dbReference type="RefSeq" id="XP_022310981.1"/>
    </source>
</evidence>
<evidence type="ECO:0000256" key="3">
    <source>
        <dbReference type="ARBA" id="ARBA00004496"/>
    </source>
</evidence>
<dbReference type="GeneID" id="111116285"/>
<evidence type="ECO:0000313" key="14">
    <source>
        <dbReference type="Proteomes" id="UP000694844"/>
    </source>
</evidence>